<comment type="caution">
    <text evidence="2">The sequence shown here is derived from an EMBL/GenBank/DDBJ whole genome shotgun (WGS) entry which is preliminary data.</text>
</comment>
<reference evidence="2 3" key="1">
    <citation type="submission" date="2016-03" db="EMBL/GenBank/DDBJ databases">
        <authorList>
            <person name="Ploux O."/>
        </authorList>
    </citation>
    <scope>NUCLEOTIDE SEQUENCE [LARGE SCALE GENOMIC DNA]</scope>
    <source>
        <strain evidence="2 3">R0</strain>
    </source>
</reference>
<dbReference type="SUPFAM" id="SSF52540">
    <property type="entry name" value="P-loop containing nucleoside triphosphate hydrolases"/>
    <property type="match status" value="1"/>
</dbReference>
<dbReference type="InterPro" id="IPR027417">
    <property type="entry name" value="P-loop_NTPase"/>
</dbReference>
<feature type="domain" description="PrkA AAA" evidence="1">
    <location>
        <begin position="27"/>
        <end position="421"/>
    </location>
</feature>
<keyword evidence="3" id="KW-1185">Reference proteome</keyword>
<dbReference type="PANTHER" id="PTHR30267">
    <property type="entry name" value="PROTEIN KINASE PRKA"/>
    <property type="match status" value="1"/>
</dbReference>
<dbReference type="GO" id="GO:0004672">
    <property type="term" value="F:protein kinase activity"/>
    <property type="evidence" value="ECO:0007669"/>
    <property type="project" value="TreeGrafter"/>
</dbReference>
<dbReference type="Pfam" id="PF06798">
    <property type="entry name" value="PrkA"/>
    <property type="match status" value="1"/>
</dbReference>
<organism evidence="2 3">
    <name type="scientific">Bdellovibrio bacteriovorus</name>
    <dbReference type="NCBI Taxonomy" id="959"/>
    <lineage>
        <taxon>Bacteria</taxon>
        <taxon>Pseudomonadati</taxon>
        <taxon>Bdellovibrionota</taxon>
        <taxon>Bdellovibrionia</taxon>
        <taxon>Bdellovibrionales</taxon>
        <taxon>Pseudobdellovibrionaceae</taxon>
        <taxon>Bdellovibrio</taxon>
    </lineage>
</organism>
<dbReference type="AlphaFoldDB" id="A0A150WRA7"/>
<dbReference type="RefSeq" id="WP_061834484.1">
    <property type="nucleotide sequence ID" value="NZ_LUKE01000001.1"/>
</dbReference>
<gene>
    <name evidence="2" type="ORF">AZI86_07710</name>
</gene>
<dbReference type="Proteomes" id="UP000075320">
    <property type="component" value="Unassembled WGS sequence"/>
</dbReference>
<dbReference type="OrthoDB" id="5287286at2"/>
<dbReference type="InterPro" id="IPR010650">
    <property type="entry name" value="PrkA_C"/>
</dbReference>
<dbReference type="InterPro" id="IPR013153">
    <property type="entry name" value="Prk_AAA"/>
</dbReference>
<evidence type="ECO:0000313" key="3">
    <source>
        <dbReference type="Proteomes" id="UP000075320"/>
    </source>
</evidence>
<sequence length="691" mass="79824">MASKIDLHSLVTNWQNTSVQAKEHWSGTFEEYLDLVKQNPKITRNAYQRMYDMIIEEGTEQYIDFKKEVTRFKFFDDVHNNGKDAVFGLDVQLNKLVNVLKAAALGYGTEKRVILLHGPVGSAKSTICRMLKKGLERYSHSKSGALYTFEWIDEKQELGGLLGKETKVFPSPMNEEPLLLIPEELRPQIFDAINKGQEGSYRVQLDGELSPPSRFIFKALMERYDGDLMKVLSHVRVKRFFISEADRVGIGTFQPKDEKNQDSTELTGDINYRKIAEYGSDSDPRAFNFDGEFNVANRGLIEFVEVLKLDVAFLYDLLGASQEHRVKPKKFAQTHIDEVIIGHTNEPEYRRLQDNEFMEALRDRTVKIDVPYITRWRDEINIYKRDFNSNKVRGISIAPHTVEMAAMWAILTRLEKPKKANLTRLQKLKLYNGKTLPNYTEDNVRELRKETQREGLEGISARYIQDKLSNALVTAQQSNKGSVNPFMVLKELESGLKNHSLISNDELKAEYKELLGVVMQEYEEIIKGEVQRAISADESAMQRLTGNYIDNVKAYTQRERVRNQFTGNDEEPDERLMRSIEEKIEIPESRKDDFRREIMNYIGALALEGRKFNYKMNERLHKAIELKLFEDQKDSIKLTTLVSNVADKDTQEKIDIVKTRLIKDFGYDEISATDVLHYVASIFARGDVKNK</sequence>
<dbReference type="Gene3D" id="3.40.50.300">
    <property type="entry name" value="P-loop containing nucleotide triphosphate hydrolases"/>
    <property type="match status" value="1"/>
</dbReference>
<evidence type="ECO:0000259" key="1">
    <source>
        <dbReference type="SMART" id="SM00763"/>
    </source>
</evidence>
<dbReference type="SMART" id="SM00763">
    <property type="entry name" value="AAA_PrkA"/>
    <property type="match status" value="1"/>
</dbReference>
<dbReference type="Pfam" id="PF08298">
    <property type="entry name" value="AAA_PrkA"/>
    <property type="match status" value="1"/>
</dbReference>
<evidence type="ECO:0000313" key="2">
    <source>
        <dbReference type="EMBL" id="KYG66906.1"/>
    </source>
</evidence>
<name>A0A150WRA7_BDEBC</name>
<dbReference type="PANTHER" id="PTHR30267:SF2">
    <property type="entry name" value="PROTEIN PRKA"/>
    <property type="match status" value="1"/>
</dbReference>
<protein>
    <submittedName>
        <fullName evidence="2">AAA family ATPase</fullName>
    </submittedName>
</protein>
<accession>A0A150WRA7</accession>
<dbReference type="EMBL" id="LUKE01000001">
    <property type="protein sequence ID" value="KYG66906.1"/>
    <property type="molecule type" value="Genomic_DNA"/>
</dbReference>
<proteinExistence type="predicted"/>